<evidence type="ECO:0000313" key="2">
    <source>
        <dbReference type="Proteomes" id="UP000183868"/>
    </source>
</evidence>
<reference evidence="1 2" key="1">
    <citation type="submission" date="2016-11" db="EMBL/GenBank/DDBJ databases">
        <title>Genomic analysis of Caldithrix abyssi and proposal of a novel bacterial phylum Caldithrichaeota.</title>
        <authorList>
            <person name="Kublanov I."/>
            <person name="Sigalova O."/>
            <person name="Gavrilov S."/>
            <person name="Lebedinsky A."/>
            <person name="Ivanova N."/>
            <person name="Daum C."/>
            <person name="Reddy T."/>
            <person name="Klenk H.P."/>
            <person name="Goker M."/>
            <person name="Reva O."/>
            <person name="Miroshnichenko M."/>
            <person name="Kyprides N."/>
            <person name="Woyke T."/>
            <person name="Gelfand M."/>
        </authorList>
    </citation>
    <scope>NUCLEOTIDE SEQUENCE [LARGE SCALE GENOMIC DNA]</scope>
    <source>
        <strain evidence="1 2">LF13</strain>
    </source>
</reference>
<name>A0A1J1C3D0_CALAY</name>
<evidence type="ECO:0000313" key="1">
    <source>
        <dbReference type="EMBL" id="APF16801.1"/>
    </source>
</evidence>
<dbReference type="KEGG" id="caby:Cabys_50"/>
<gene>
    <name evidence="1" type="ORF">Cabys_50</name>
</gene>
<proteinExistence type="predicted"/>
<dbReference type="EMBL" id="CP018099">
    <property type="protein sequence ID" value="APF16801.1"/>
    <property type="molecule type" value="Genomic_DNA"/>
</dbReference>
<dbReference type="AlphaFoldDB" id="A0A1J1C3D0"/>
<sequence>MTNLVRIMNDGQSNHGFLWILNPEQKWRGVFAASSDYTDPA</sequence>
<accession>A0A1J1C3D0</accession>
<organism evidence="1 2">
    <name type="scientific">Caldithrix abyssi DSM 13497</name>
    <dbReference type="NCBI Taxonomy" id="880073"/>
    <lineage>
        <taxon>Bacteria</taxon>
        <taxon>Pseudomonadati</taxon>
        <taxon>Calditrichota</taxon>
        <taxon>Calditrichia</taxon>
        <taxon>Calditrichales</taxon>
        <taxon>Calditrichaceae</taxon>
        <taxon>Caldithrix</taxon>
    </lineage>
</organism>
<dbReference type="Proteomes" id="UP000183868">
    <property type="component" value="Chromosome"/>
</dbReference>
<protein>
    <submittedName>
        <fullName evidence="1">Uncharacterized protein</fullName>
    </submittedName>
</protein>